<protein>
    <submittedName>
        <fullName evidence="3">Transposase</fullName>
    </submittedName>
</protein>
<dbReference type="Pfam" id="PF01385">
    <property type="entry name" value="OrfB_IS605"/>
    <property type="match status" value="1"/>
</dbReference>
<evidence type="ECO:0000259" key="2">
    <source>
        <dbReference type="Pfam" id="PF01385"/>
    </source>
</evidence>
<dbReference type="AlphaFoldDB" id="A0A8T5UXE7"/>
<dbReference type="EMBL" id="JAIOUQ010000016">
    <property type="protein sequence ID" value="MBZ2166967.1"/>
    <property type="molecule type" value="Genomic_DNA"/>
</dbReference>
<evidence type="ECO:0000313" key="3">
    <source>
        <dbReference type="EMBL" id="MBZ2166967.1"/>
    </source>
</evidence>
<sequence length="88" mass="10504">MGLTHFLITSKGVKVNNSRPLKQQLKRLKREQRKLSRKKRGSNNRNKQRLKISKIHERIMNIREDFQHKLSKFIVCENQAIAIEKLNI</sequence>
<comment type="caution">
    <text evidence="3">The sequence shown here is derived from an EMBL/GenBank/DDBJ whole genome shotgun (WGS) entry which is preliminary data.</text>
</comment>
<dbReference type="Proteomes" id="UP000825933">
    <property type="component" value="Unassembled WGS sequence"/>
</dbReference>
<proteinExistence type="predicted"/>
<accession>A0A8T5UXE7</accession>
<evidence type="ECO:0000313" key="4">
    <source>
        <dbReference type="Proteomes" id="UP000825933"/>
    </source>
</evidence>
<keyword evidence="4" id="KW-1185">Reference proteome</keyword>
<gene>
    <name evidence="3" type="ORF">K8N75_13060</name>
</gene>
<feature type="region of interest" description="Disordered" evidence="1">
    <location>
        <begin position="18"/>
        <end position="50"/>
    </location>
</feature>
<name>A0A8T5UXE7_9EURY</name>
<reference evidence="4" key="1">
    <citation type="journal article" date="2022" name="Microbiol. Resour. Announc.">
        <title>Draft Genome Sequence of a Methanogenic Archaeon from West Spitsbergen Permafrost.</title>
        <authorList>
            <person name="Trubitsyn V."/>
            <person name="Rivkina E."/>
            <person name="Shcherbakova V."/>
        </authorList>
    </citation>
    <scope>NUCLEOTIDE SEQUENCE [LARGE SCALE GENOMIC DNA]</scope>
    <source>
        <strain evidence="4">VT</strain>
    </source>
</reference>
<feature type="compositionally biased region" description="Basic residues" evidence="1">
    <location>
        <begin position="24"/>
        <end position="50"/>
    </location>
</feature>
<evidence type="ECO:0000256" key="1">
    <source>
        <dbReference type="SAM" id="MobiDB-lite"/>
    </source>
</evidence>
<organism evidence="3 4">
    <name type="scientific">Methanobacterium spitsbergense</name>
    <dbReference type="NCBI Taxonomy" id="2874285"/>
    <lineage>
        <taxon>Archaea</taxon>
        <taxon>Methanobacteriati</taxon>
        <taxon>Methanobacteriota</taxon>
        <taxon>Methanomada group</taxon>
        <taxon>Methanobacteria</taxon>
        <taxon>Methanobacteriales</taxon>
        <taxon>Methanobacteriaceae</taxon>
        <taxon>Methanobacterium</taxon>
    </lineage>
</organism>
<dbReference type="InterPro" id="IPR001959">
    <property type="entry name" value="Transposase"/>
</dbReference>
<feature type="domain" description="Probable transposase IS891/IS1136/IS1341" evidence="2">
    <location>
        <begin position="1"/>
        <end position="88"/>
    </location>
</feature>